<dbReference type="GO" id="GO:0032259">
    <property type="term" value="P:methylation"/>
    <property type="evidence" value="ECO:0007669"/>
    <property type="project" value="UniProtKB-KW"/>
</dbReference>
<organism evidence="8 9">
    <name type="scientific">Anabaena azotica FACHB-119</name>
    <dbReference type="NCBI Taxonomy" id="947527"/>
    <lineage>
        <taxon>Bacteria</taxon>
        <taxon>Bacillati</taxon>
        <taxon>Cyanobacteriota</taxon>
        <taxon>Cyanophyceae</taxon>
        <taxon>Nostocales</taxon>
        <taxon>Nostocaceae</taxon>
        <taxon>Anabaena</taxon>
        <taxon>Anabaena azotica</taxon>
    </lineage>
</organism>
<dbReference type="InterPro" id="IPR018117">
    <property type="entry name" value="C5_DNA_meth_AS"/>
</dbReference>
<feature type="active site" evidence="5">
    <location>
        <position position="75"/>
    </location>
</feature>
<evidence type="ECO:0000256" key="2">
    <source>
        <dbReference type="ARBA" id="ARBA00022679"/>
    </source>
</evidence>
<dbReference type="InterPro" id="IPR001525">
    <property type="entry name" value="C5_MeTfrase"/>
</dbReference>
<accession>A0ABR8D7K3</accession>
<dbReference type="InterPro" id="IPR050750">
    <property type="entry name" value="C5-MTase"/>
</dbReference>
<dbReference type="Proteomes" id="UP000661112">
    <property type="component" value="Unassembled WGS sequence"/>
</dbReference>
<evidence type="ECO:0000256" key="4">
    <source>
        <dbReference type="ARBA" id="ARBA00022747"/>
    </source>
</evidence>
<dbReference type="CDD" id="cd00315">
    <property type="entry name" value="Cyt_C5_DNA_methylase"/>
    <property type="match status" value="1"/>
</dbReference>
<dbReference type="GO" id="GO:0003886">
    <property type="term" value="F:DNA (cytosine-5-)-methyltransferase activity"/>
    <property type="evidence" value="ECO:0007669"/>
    <property type="project" value="UniProtKB-EC"/>
</dbReference>
<dbReference type="EMBL" id="JACJSG010000017">
    <property type="protein sequence ID" value="MBD2501728.1"/>
    <property type="molecule type" value="Genomic_DNA"/>
</dbReference>
<keyword evidence="9" id="KW-1185">Reference proteome</keyword>
<evidence type="ECO:0000256" key="7">
    <source>
        <dbReference type="RuleBase" id="RU000417"/>
    </source>
</evidence>
<evidence type="ECO:0000313" key="8">
    <source>
        <dbReference type="EMBL" id="MBD2501728.1"/>
    </source>
</evidence>
<protein>
    <recommendedName>
        <fullName evidence="7">Cytosine-specific methyltransferase</fullName>
        <ecNumber evidence="7">2.1.1.37</ecNumber>
    </recommendedName>
</protein>
<dbReference type="RefSeq" id="WP_190473135.1">
    <property type="nucleotide sequence ID" value="NZ_JACJSG010000017.1"/>
</dbReference>
<sequence>MEDKRLKFADLFAGIGGFRLAFEKADYDCVFSCEINEACQKVYYNNFAETTANDIRKINVQSLPYFDVLTAGFPCQPFSICGRRKGFQDTRGTLFFHICEIIEYIHPPVVVLENVKHLLHHDKGRTLEVILYSLEDLGYIVNYELLNSKDFGLPQNRERVVFVATKDQKFDFTLLKKTDPFPNLRTFLCTSGKFEYLNPQEYTLIDNPKQQSSGLIFVGYRNKNIWKTGIRPNTEHLSRVHHQPNRIYSIDGVHPTIPSQETSGRFFIYIPEENKVRKLTLRECYRIMGFPDSFKTHSNLAECYKQIGNSVAIPVMYELANQIKEQVFLHKNIETEIIKFNKTSGLEQPIQLEIPLSMNHREKLLQIYQATSDIEINQIQLPEEYQNYVAEIAQKCFARKAVHTVLITLLVHKILNPSQDIRYHQTDMPGGFSGRSIDTKYITPTLTELGLPAMAESGWLTRSFEQPYPYTLNYNGNITPKSLKTAFLNIVDFVQTHPEKCEDVLKLLIKLITSAKNDNLVEIVKLTNPEKVDIRNVVNALDEHFNYNYKTDGGSKLPVIAFYAIYQILVREISRYNSCTLKTLGSHTASDRTSKTAGDIEIFDKNSHLVEAIEVKHGQEITLQMVYRAKGKIIKHNPGRYYIFASKDIKQSEADKIDDLVKEIATEHGCQVILNGIIPTIKYYLRLIMSITDFIDGYSKLIESDNEIQKVHKEKWNEILSRLIIDK</sequence>
<keyword evidence="3 5" id="KW-0949">S-adenosyl-L-methionine</keyword>
<evidence type="ECO:0000256" key="1">
    <source>
        <dbReference type="ARBA" id="ARBA00022603"/>
    </source>
</evidence>
<gene>
    <name evidence="8" type="primary">dcm</name>
    <name evidence="8" type="ORF">H6G83_14135</name>
</gene>
<keyword evidence="1 5" id="KW-0489">Methyltransferase</keyword>
<evidence type="ECO:0000256" key="3">
    <source>
        <dbReference type="ARBA" id="ARBA00022691"/>
    </source>
</evidence>
<dbReference type="PRINTS" id="PR00105">
    <property type="entry name" value="C5METTRFRASE"/>
</dbReference>
<evidence type="ECO:0000313" key="9">
    <source>
        <dbReference type="Proteomes" id="UP000661112"/>
    </source>
</evidence>
<keyword evidence="2 5" id="KW-0808">Transferase</keyword>
<proteinExistence type="inferred from homology"/>
<comment type="catalytic activity">
    <reaction evidence="7">
        <text>a 2'-deoxycytidine in DNA + S-adenosyl-L-methionine = a 5-methyl-2'-deoxycytidine in DNA + S-adenosyl-L-homocysteine + H(+)</text>
        <dbReference type="Rhea" id="RHEA:13681"/>
        <dbReference type="Rhea" id="RHEA-COMP:11369"/>
        <dbReference type="Rhea" id="RHEA-COMP:11370"/>
        <dbReference type="ChEBI" id="CHEBI:15378"/>
        <dbReference type="ChEBI" id="CHEBI:57856"/>
        <dbReference type="ChEBI" id="CHEBI:59789"/>
        <dbReference type="ChEBI" id="CHEBI:85452"/>
        <dbReference type="ChEBI" id="CHEBI:85454"/>
        <dbReference type="EC" id="2.1.1.37"/>
    </reaction>
</comment>
<dbReference type="Pfam" id="PF00145">
    <property type="entry name" value="DNA_methylase"/>
    <property type="match status" value="1"/>
</dbReference>
<dbReference type="SUPFAM" id="SSF53335">
    <property type="entry name" value="S-adenosyl-L-methionine-dependent methyltransferases"/>
    <property type="match status" value="1"/>
</dbReference>
<evidence type="ECO:0000256" key="6">
    <source>
        <dbReference type="RuleBase" id="RU000416"/>
    </source>
</evidence>
<dbReference type="InterPro" id="IPR029063">
    <property type="entry name" value="SAM-dependent_MTases_sf"/>
</dbReference>
<keyword evidence="4" id="KW-0680">Restriction system</keyword>
<dbReference type="Gene3D" id="3.40.50.150">
    <property type="entry name" value="Vaccinia Virus protein VP39"/>
    <property type="match status" value="1"/>
</dbReference>
<dbReference type="InterPro" id="IPR031303">
    <property type="entry name" value="C5_meth_CS"/>
</dbReference>
<dbReference type="PANTHER" id="PTHR46098">
    <property type="entry name" value="TRNA (CYTOSINE(38)-C(5))-METHYLTRANSFERASE"/>
    <property type="match status" value="1"/>
</dbReference>
<dbReference type="PROSITE" id="PS00095">
    <property type="entry name" value="C5_MTASE_2"/>
    <property type="match status" value="1"/>
</dbReference>
<dbReference type="PROSITE" id="PS00094">
    <property type="entry name" value="C5_MTASE_1"/>
    <property type="match status" value="1"/>
</dbReference>
<comment type="similarity">
    <text evidence="5 6">Belongs to the class I-like SAM-binding methyltransferase superfamily. C5-methyltransferase family.</text>
</comment>
<dbReference type="PANTHER" id="PTHR46098:SF1">
    <property type="entry name" value="TRNA (CYTOSINE(38)-C(5))-METHYLTRANSFERASE"/>
    <property type="match status" value="1"/>
</dbReference>
<reference evidence="8 9" key="1">
    <citation type="journal article" date="2020" name="ISME J.">
        <title>Comparative genomics reveals insights into cyanobacterial evolution and habitat adaptation.</title>
        <authorList>
            <person name="Chen M.Y."/>
            <person name="Teng W.K."/>
            <person name="Zhao L."/>
            <person name="Hu C.X."/>
            <person name="Zhou Y.K."/>
            <person name="Han B.P."/>
            <person name="Song L.R."/>
            <person name="Shu W.S."/>
        </authorList>
    </citation>
    <scope>NUCLEOTIDE SEQUENCE [LARGE SCALE GENOMIC DNA]</scope>
    <source>
        <strain evidence="8 9">FACHB-119</strain>
    </source>
</reference>
<comment type="caution">
    <text evidence="8">The sequence shown here is derived from an EMBL/GenBank/DDBJ whole genome shotgun (WGS) entry which is preliminary data.</text>
</comment>
<dbReference type="PROSITE" id="PS51679">
    <property type="entry name" value="SAM_MT_C5"/>
    <property type="match status" value="1"/>
</dbReference>
<dbReference type="EC" id="2.1.1.37" evidence="7"/>
<name>A0ABR8D7K3_9NOST</name>
<evidence type="ECO:0000256" key="5">
    <source>
        <dbReference type="PROSITE-ProRule" id="PRU01016"/>
    </source>
</evidence>
<dbReference type="NCBIfam" id="TIGR00675">
    <property type="entry name" value="dcm"/>
    <property type="match status" value="1"/>
</dbReference>
<dbReference type="Gene3D" id="3.90.120.10">
    <property type="entry name" value="DNA Methylase, subunit A, domain 2"/>
    <property type="match status" value="1"/>
</dbReference>